<proteinExistence type="predicted"/>
<organism evidence="2 3">
    <name type="scientific">Methanocalculus chunghsingensis</name>
    <dbReference type="NCBI Taxonomy" id="156457"/>
    <lineage>
        <taxon>Archaea</taxon>
        <taxon>Methanobacteriati</taxon>
        <taxon>Methanobacteriota</taxon>
        <taxon>Stenosarchaea group</taxon>
        <taxon>Methanomicrobia</taxon>
        <taxon>Methanomicrobiales</taxon>
        <taxon>Methanocalculaceae</taxon>
        <taxon>Methanocalculus</taxon>
    </lineage>
</organism>
<evidence type="ECO:0000313" key="3">
    <source>
        <dbReference type="Proteomes" id="UP000730161"/>
    </source>
</evidence>
<keyword evidence="1" id="KW-0472">Membrane</keyword>
<dbReference type="InterPro" id="IPR021338">
    <property type="entry name" value="DUF2953"/>
</dbReference>
<name>A0A8J8B5I3_9EURY</name>
<evidence type="ECO:0000256" key="1">
    <source>
        <dbReference type="SAM" id="Phobius"/>
    </source>
</evidence>
<feature type="transmembrane region" description="Helical" evidence="1">
    <location>
        <begin position="7"/>
        <end position="30"/>
    </location>
</feature>
<keyword evidence="3" id="KW-1185">Reference proteome</keyword>
<accession>A0A8J8B5I3</accession>
<dbReference type="EMBL" id="JWHL01000021">
    <property type="protein sequence ID" value="MBR1369836.1"/>
    <property type="molecule type" value="Genomic_DNA"/>
</dbReference>
<protein>
    <submittedName>
        <fullName evidence="2">Uncharacterized protein</fullName>
    </submittedName>
</protein>
<keyword evidence="1" id="KW-0812">Transmembrane</keyword>
<feature type="transmembrane region" description="Helical" evidence="1">
    <location>
        <begin position="167"/>
        <end position="185"/>
    </location>
</feature>
<reference evidence="2" key="1">
    <citation type="submission" date="2014-12" db="EMBL/GenBank/DDBJ databases">
        <authorList>
            <person name="Huang H.-H."/>
            <person name="Chen S.-C."/>
            <person name="Lai M.-C."/>
        </authorList>
    </citation>
    <scope>NUCLEOTIDE SEQUENCE</scope>
    <source>
        <strain evidence="2">K1F9705b</strain>
    </source>
</reference>
<dbReference type="RefSeq" id="WP_211531587.1">
    <property type="nucleotide sequence ID" value="NZ_JWHL01000021.1"/>
</dbReference>
<gene>
    <name evidence="2" type="ORF">RJ53_10245</name>
</gene>
<keyword evidence="1" id="KW-1133">Transmembrane helix</keyword>
<dbReference type="AlphaFoldDB" id="A0A8J8B5I3"/>
<dbReference type="Proteomes" id="UP000730161">
    <property type="component" value="Unassembled WGS sequence"/>
</dbReference>
<feature type="transmembrane region" description="Helical" evidence="1">
    <location>
        <begin position="42"/>
        <end position="61"/>
    </location>
</feature>
<comment type="caution">
    <text evidence="2">The sequence shown here is derived from an EMBL/GenBank/DDBJ whole genome shotgun (WGS) entry which is preliminary data.</text>
</comment>
<dbReference type="Pfam" id="PF11167">
    <property type="entry name" value="DUF2953"/>
    <property type="match status" value="1"/>
</dbReference>
<evidence type="ECO:0000313" key="2">
    <source>
        <dbReference type="EMBL" id="MBR1369836.1"/>
    </source>
</evidence>
<sequence>MDLLLPVLIISCIGGVILPFLLSFCITIRGSLDPEGWSAGGSLGPVTILLLPGMLIELSLFGRSVHRFSFPEMVKEEKEKEIEEAPPGEEKDFHIPSIPPIPHLPISIDSVDISGRLGTGDAGETGRLYGWIQGLRGALSWTRVHISVIPDFIHPDWSIRISTRLRIRSIFHLLLSIAPIAIFMVREQ</sequence>